<sequence length="195" mass="21253">MRIVAGRFKGRQIEAPEGRNTRPTTDRVREALFNLLAHNADLPDIEGARVIDLFAGSGALGLEAISRGASFCLFVEIAAGARGIIRSNIETLQLFGITRIHRRSATDLGPKPTGVGEPFSLVFLDPPYGQELVQPALNQLERGGWLTENAVAVIETALDETPEPENWTLLDMRTYGETRVSIFKHGTVDASAVED</sequence>
<name>A0ABW1SE08_9PROT</name>
<dbReference type="PROSITE" id="PS00092">
    <property type="entry name" value="N6_MTASE"/>
    <property type="match status" value="1"/>
</dbReference>
<dbReference type="PIRSF" id="PIRSF004553">
    <property type="entry name" value="CHP00095"/>
    <property type="match status" value="1"/>
</dbReference>
<dbReference type="InterPro" id="IPR029063">
    <property type="entry name" value="SAM-dependent_MTases_sf"/>
</dbReference>
<evidence type="ECO:0000256" key="1">
    <source>
        <dbReference type="ARBA" id="ARBA00022603"/>
    </source>
</evidence>
<dbReference type="EMBL" id="JBHSSW010000066">
    <property type="protein sequence ID" value="MFC6199800.1"/>
    <property type="molecule type" value="Genomic_DNA"/>
</dbReference>
<gene>
    <name evidence="3" type="primary">rsmD</name>
    <name evidence="3" type="ORF">ACFQDM_17105</name>
</gene>
<dbReference type="GO" id="GO:0052913">
    <property type="term" value="F:16S rRNA (guanine(966)-N(2))-methyltransferase activity"/>
    <property type="evidence" value="ECO:0007669"/>
    <property type="project" value="UniProtKB-EC"/>
</dbReference>
<proteinExistence type="predicted"/>
<evidence type="ECO:0000313" key="3">
    <source>
        <dbReference type="EMBL" id="MFC6199800.1"/>
    </source>
</evidence>
<keyword evidence="1 3" id="KW-0489">Methyltransferase</keyword>
<reference evidence="4" key="1">
    <citation type="journal article" date="2019" name="Int. J. Syst. Evol. Microbiol.">
        <title>The Global Catalogue of Microorganisms (GCM) 10K type strain sequencing project: providing services to taxonomists for standard genome sequencing and annotation.</title>
        <authorList>
            <consortium name="The Broad Institute Genomics Platform"/>
            <consortium name="The Broad Institute Genome Sequencing Center for Infectious Disease"/>
            <person name="Wu L."/>
            <person name="Ma J."/>
        </authorList>
    </citation>
    <scope>NUCLEOTIDE SEQUENCE [LARGE SCALE GENOMIC DNA]</scope>
    <source>
        <strain evidence="4">CGMCC-1.15741</strain>
    </source>
</reference>
<dbReference type="PANTHER" id="PTHR43542:SF1">
    <property type="entry name" value="METHYLTRANSFERASE"/>
    <property type="match status" value="1"/>
</dbReference>
<dbReference type="InterPro" id="IPR002052">
    <property type="entry name" value="DNA_methylase_N6_adenine_CS"/>
</dbReference>
<keyword evidence="2 3" id="KW-0808">Transferase</keyword>
<dbReference type="InterPro" id="IPR004398">
    <property type="entry name" value="RNA_MeTrfase_RsmD"/>
</dbReference>
<dbReference type="Proteomes" id="UP001596303">
    <property type="component" value="Unassembled WGS sequence"/>
</dbReference>
<accession>A0ABW1SE08</accession>
<dbReference type="Gene3D" id="3.40.50.150">
    <property type="entry name" value="Vaccinia Virus protein VP39"/>
    <property type="match status" value="1"/>
</dbReference>
<comment type="caution">
    <text evidence="3">The sequence shown here is derived from an EMBL/GenBank/DDBJ whole genome shotgun (WGS) entry which is preliminary data.</text>
</comment>
<keyword evidence="4" id="KW-1185">Reference proteome</keyword>
<evidence type="ECO:0000313" key="4">
    <source>
        <dbReference type="Proteomes" id="UP001596303"/>
    </source>
</evidence>
<dbReference type="RefSeq" id="WP_377381261.1">
    <property type="nucleotide sequence ID" value="NZ_JBHSSW010000066.1"/>
</dbReference>
<dbReference type="Pfam" id="PF03602">
    <property type="entry name" value="Cons_hypoth95"/>
    <property type="match status" value="1"/>
</dbReference>
<dbReference type="CDD" id="cd02440">
    <property type="entry name" value="AdoMet_MTases"/>
    <property type="match status" value="1"/>
</dbReference>
<dbReference type="EC" id="2.1.1.171" evidence="3"/>
<dbReference type="NCBIfam" id="TIGR00095">
    <property type="entry name" value="16S rRNA (guanine(966)-N(2))-methyltransferase RsmD"/>
    <property type="match status" value="1"/>
</dbReference>
<dbReference type="PANTHER" id="PTHR43542">
    <property type="entry name" value="METHYLTRANSFERASE"/>
    <property type="match status" value="1"/>
</dbReference>
<dbReference type="SUPFAM" id="SSF53335">
    <property type="entry name" value="S-adenosyl-L-methionine-dependent methyltransferases"/>
    <property type="match status" value="1"/>
</dbReference>
<evidence type="ECO:0000256" key="2">
    <source>
        <dbReference type="ARBA" id="ARBA00022679"/>
    </source>
</evidence>
<organism evidence="3 4">
    <name type="scientific">Ponticaulis profundi</name>
    <dbReference type="NCBI Taxonomy" id="2665222"/>
    <lineage>
        <taxon>Bacteria</taxon>
        <taxon>Pseudomonadati</taxon>
        <taxon>Pseudomonadota</taxon>
        <taxon>Alphaproteobacteria</taxon>
        <taxon>Hyphomonadales</taxon>
        <taxon>Hyphomonadaceae</taxon>
        <taxon>Ponticaulis</taxon>
    </lineage>
</organism>
<protein>
    <submittedName>
        <fullName evidence="3">16S rRNA (Guanine(966)-N(2))-methyltransferase RsmD</fullName>
        <ecNumber evidence="3">2.1.1.171</ecNumber>
    </submittedName>
</protein>